<feature type="region of interest" description="Disordered" evidence="1">
    <location>
        <begin position="751"/>
        <end position="777"/>
    </location>
</feature>
<evidence type="ECO:0000313" key="2">
    <source>
        <dbReference type="Proteomes" id="UP000504635"/>
    </source>
</evidence>
<dbReference type="OrthoDB" id="3247158at2759"/>
<feature type="region of interest" description="Disordered" evidence="1">
    <location>
        <begin position="81"/>
        <end position="102"/>
    </location>
</feature>
<organism evidence="2 3">
    <name type="scientific">Sitophilus oryzae</name>
    <name type="common">Rice weevil</name>
    <name type="synonym">Curculio oryzae</name>
    <dbReference type="NCBI Taxonomy" id="7048"/>
    <lineage>
        <taxon>Eukaryota</taxon>
        <taxon>Metazoa</taxon>
        <taxon>Ecdysozoa</taxon>
        <taxon>Arthropoda</taxon>
        <taxon>Hexapoda</taxon>
        <taxon>Insecta</taxon>
        <taxon>Pterygota</taxon>
        <taxon>Neoptera</taxon>
        <taxon>Endopterygota</taxon>
        <taxon>Coleoptera</taxon>
        <taxon>Polyphaga</taxon>
        <taxon>Cucujiformia</taxon>
        <taxon>Curculionidae</taxon>
        <taxon>Dryophthorinae</taxon>
        <taxon>Sitophilus</taxon>
    </lineage>
</organism>
<gene>
    <name evidence="3" type="primary">LOC115882703</name>
</gene>
<dbReference type="PANTHER" id="PTHR17611">
    <property type="entry name" value="DNA SEGMENT, CHR 5, ERATO DOI 579, EXPRESSED"/>
    <property type="match status" value="1"/>
</dbReference>
<keyword evidence="2" id="KW-1185">Reference proteome</keyword>
<sequence length="810" mass="92020">MKYPQVVSMPSAVSDWLEEQLEARGIDSEVYTRYILSLLHAHTLDLIYPEEDFAFHPIKKNCEVESLVDELCEKLKKVDSETEITSAKPAEPEKPQKSQKASTKELAEKYYAAFPPLNQKEGDSYITSNIHLVVGKWPSPEKSADKIDLIAGKWTSGSPKKSTRRPKRQTSDINMKLSRGQNKNKIGYKKAHCVRGLTKEMEDNMANWEYVYNNNNNNYNVKDRYSTVVREEPIRFGEDSHPTRKSVPDFECFFGDDVENIYNQLISEENQFTTSPKENGSVRNFLEIGSPVSKVWSPSRHMCTICQKPKDKHEQDLPMPNSFNFMRKANLQLTGLGSIRGDRPFGHIIGGMEYDAVREYQGNAFPHGNQWFEFISTNGTKVRNSFSYLEKLRFVSSENWNKAQDTASKTTNAEKLNVEKEPSAFAKYIRPVDPPPKPESPYVPTGPQPYSRAFGRPVKGPPLPSHVVPCNQDNGNGVDAAPTEDMWGQAHLYFRPIKSPPLDKQRRRSSSSNQRVYPDGATFAIDGNWDQVNYQRNSDGELYLLSETGEKKIYQHYNIHSPTRNLESCLELDSPNKHFSIKFEVKQLDKACQCSEEDFVGLLTTVHTFPEPNSFQSFFKEWDFSHRHVSHLLGTQTLENNDELVAAADGYPADISFDDFIVKTILETLLDDSDPWPDEVEKDATDSADSSGNQDHLKMLWSQVEFQGETVSNDISRPDIARLREEASVEGNLLLEEVGCAQQFLRSSLHDDSTDVDDQVSPGNDRENADQKHKYSSMGKDGIWSFTSKIEDDCLVNMFTFPASLQPVTL</sequence>
<feature type="compositionally biased region" description="Basic and acidic residues" evidence="1">
    <location>
        <begin position="90"/>
        <end position="102"/>
    </location>
</feature>
<reference evidence="3" key="1">
    <citation type="submission" date="2025-08" db="UniProtKB">
        <authorList>
            <consortium name="RefSeq"/>
        </authorList>
    </citation>
    <scope>IDENTIFICATION</scope>
    <source>
        <tissue evidence="3">Gonads</tissue>
    </source>
</reference>
<feature type="compositionally biased region" description="Basic and acidic residues" evidence="1">
    <location>
        <begin position="764"/>
        <end position="773"/>
    </location>
</feature>
<dbReference type="PANTHER" id="PTHR17611:SF3">
    <property type="entry name" value="DNA SEGMENT, CHR 5, ERATO DOI 579, EXPRESSED"/>
    <property type="match status" value="1"/>
</dbReference>
<evidence type="ECO:0000256" key="1">
    <source>
        <dbReference type="SAM" id="MobiDB-lite"/>
    </source>
</evidence>
<dbReference type="GeneID" id="115882703"/>
<dbReference type="Proteomes" id="UP000504635">
    <property type="component" value="Unplaced"/>
</dbReference>
<dbReference type="AlphaFoldDB" id="A0A6J2XZ49"/>
<name>A0A6J2XZ49_SITOR</name>
<protein>
    <submittedName>
        <fullName evidence="3">Uncharacterized protein LOC115882703 isoform X2</fullName>
    </submittedName>
</protein>
<feature type="region of interest" description="Disordered" evidence="1">
    <location>
        <begin position="673"/>
        <end position="694"/>
    </location>
</feature>
<proteinExistence type="predicted"/>
<evidence type="ECO:0000313" key="3">
    <source>
        <dbReference type="RefSeq" id="XP_030756783.1"/>
    </source>
</evidence>
<feature type="region of interest" description="Disordered" evidence="1">
    <location>
        <begin position="498"/>
        <end position="519"/>
    </location>
</feature>
<dbReference type="Pfam" id="PF15376">
    <property type="entry name" value="DUF4603"/>
    <property type="match status" value="1"/>
</dbReference>
<dbReference type="InterPro" id="IPR027871">
    <property type="entry name" value="DUF4603"/>
</dbReference>
<dbReference type="RefSeq" id="XP_030756783.1">
    <property type="nucleotide sequence ID" value="XM_030900923.1"/>
</dbReference>
<accession>A0A6J2XZ49</accession>